<evidence type="ECO:0000259" key="4">
    <source>
        <dbReference type="SMART" id="SM00532"/>
    </source>
</evidence>
<keyword evidence="2" id="KW-0234">DNA repair</keyword>
<dbReference type="Proteomes" id="UP000268469">
    <property type="component" value="Unassembled WGS sequence"/>
</dbReference>
<dbReference type="EC" id="6.5.1.2" evidence="5"/>
<feature type="non-terminal residue" evidence="5">
    <location>
        <position position="228"/>
    </location>
</feature>
<evidence type="ECO:0000256" key="3">
    <source>
        <dbReference type="SAM" id="MobiDB-lite"/>
    </source>
</evidence>
<feature type="region of interest" description="Disordered" evidence="3">
    <location>
        <begin position="1"/>
        <end position="40"/>
    </location>
</feature>
<evidence type="ECO:0000256" key="2">
    <source>
        <dbReference type="ARBA" id="ARBA00023204"/>
    </source>
</evidence>
<dbReference type="InterPro" id="IPR013840">
    <property type="entry name" value="DNAligase_N"/>
</dbReference>
<accession>A0A660SG89</accession>
<protein>
    <submittedName>
        <fullName evidence="5">DNA ligase</fullName>
        <ecNumber evidence="5">6.5.1.2</ecNumber>
    </submittedName>
</protein>
<dbReference type="GO" id="GO:0006281">
    <property type="term" value="P:DNA repair"/>
    <property type="evidence" value="ECO:0007669"/>
    <property type="project" value="UniProtKB-KW"/>
</dbReference>
<name>A0A660SG89_UNCW3</name>
<dbReference type="GO" id="GO:0003911">
    <property type="term" value="F:DNA ligase (NAD+) activity"/>
    <property type="evidence" value="ECO:0007669"/>
    <property type="project" value="UniProtKB-EC"/>
</dbReference>
<sequence>MARLKELESEYPDLVTPDSPTQKVGGQPLEGFEPVHHHPPMLSLDNTYSKEEVLEFDRRVKRWLGHSPSYQVSLKVDGVAVSVSYRDGRLVLGATRGDGHTGDDITENIKTIRSLPLKLLEGTRLKDIDVRGEVYLSKSEFERINRERRERGEVPFANARNAAAGTLKHLDPKEVAQRRLDIFFHTLPGPIDPRIKSHWESMQLIRQAGLKTIPHIKRCRSIDEVMDY</sequence>
<evidence type="ECO:0000313" key="6">
    <source>
        <dbReference type="Proteomes" id="UP000268469"/>
    </source>
</evidence>
<dbReference type="Pfam" id="PF01653">
    <property type="entry name" value="DNA_ligase_aden"/>
    <property type="match status" value="1"/>
</dbReference>
<organism evidence="5 6">
    <name type="scientific">candidate division WOR-3 bacterium</name>
    <dbReference type="NCBI Taxonomy" id="2052148"/>
    <lineage>
        <taxon>Bacteria</taxon>
        <taxon>Bacteria division WOR-3</taxon>
    </lineage>
</organism>
<evidence type="ECO:0000256" key="1">
    <source>
        <dbReference type="ARBA" id="ARBA00022763"/>
    </source>
</evidence>
<dbReference type="InterPro" id="IPR013839">
    <property type="entry name" value="DNAligase_adenylation"/>
</dbReference>
<keyword evidence="5" id="KW-0436">Ligase</keyword>
<dbReference type="Gene3D" id="3.30.470.30">
    <property type="entry name" value="DNA ligase/mRNA capping enzyme"/>
    <property type="match status" value="1"/>
</dbReference>
<dbReference type="PROSITE" id="PS01055">
    <property type="entry name" value="DNA_LIGASE_N1"/>
    <property type="match status" value="1"/>
</dbReference>
<gene>
    <name evidence="5" type="primary">ligA</name>
    <name evidence="5" type="ORF">DRP53_09445</name>
</gene>
<dbReference type="AlphaFoldDB" id="A0A660SG89"/>
<feature type="domain" description="NAD-dependent DNA ligase N-terminal" evidence="4">
    <location>
        <begin position="1"/>
        <end position="228"/>
    </location>
</feature>
<comment type="caution">
    <text evidence="5">The sequence shown here is derived from an EMBL/GenBank/DDBJ whole genome shotgun (WGS) entry which is preliminary data.</text>
</comment>
<dbReference type="InterPro" id="IPR018239">
    <property type="entry name" value="DNA_ligase_AS"/>
</dbReference>
<dbReference type="SUPFAM" id="SSF56091">
    <property type="entry name" value="DNA ligase/mRNA capping enzyme, catalytic domain"/>
    <property type="match status" value="1"/>
</dbReference>
<dbReference type="SMART" id="SM00532">
    <property type="entry name" value="LIGANc"/>
    <property type="match status" value="1"/>
</dbReference>
<proteinExistence type="predicted"/>
<dbReference type="Gene3D" id="1.10.287.610">
    <property type="entry name" value="Helix hairpin bin"/>
    <property type="match status" value="1"/>
</dbReference>
<keyword evidence="1" id="KW-0227">DNA damage</keyword>
<dbReference type="EMBL" id="QNBE01000113">
    <property type="protein sequence ID" value="RKX69000.1"/>
    <property type="molecule type" value="Genomic_DNA"/>
</dbReference>
<evidence type="ECO:0000313" key="5">
    <source>
        <dbReference type="EMBL" id="RKX69000.1"/>
    </source>
</evidence>
<reference evidence="5 6" key="1">
    <citation type="submission" date="2018-06" db="EMBL/GenBank/DDBJ databases">
        <title>Extensive metabolic versatility and redundancy in microbially diverse, dynamic hydrothermal sediments.</title>
        <authorList>
            <person name="Dombrowski N."/>
            <person name="Teske A."/>
            <person name="Baker B.J."/>
        </authorList>
    </citation>
    <scope>NUCLEOTIDE SEQUENCE [LARGE SCALE GENOMIC DNA]</scope>
    <source>
        <strain evidence="5">B36_G15</strain>
    </source>
</reference>